<dbReference type="RefSeq" id="WP_123886791.1">
    <property type="nucleotide sequence ID" value="NZ_CP033928.1"/>
</dbReference>
<proteinExistence type="predicted"/>
<dbReference type="Pfam" id="PF09907">
    <property type="entry name" value="HigB_toxin"/>
    <property type="match status" value="1"/>
</dbReference>
<evidence type="ECO:0000313" key="2">
    <source>
        <dbReference type="Proteomes" id="UP000269076"/>
    </source>
</evidence>
<dbReference type="GO" id="GO:0110001">
    <property type="term" value="C:toxin-antitoxin complex"/>
    <property type="evidence" value="ECO:0007669"/>
    <property type="project" value="InterPro"/>
</dbReference>
<dbReference type="InterPro" id="IPR018669">
    <property type="entry name" value="Toxin_HigB"/>
</dbReference>
<reference evidence="1 2" key="1">
    <citation type="submission" date="2018-11" db="EMBL/GenBank/DDBJ databases">
        <title>Proposal to divide the Flavobacteriaceae and reorganize its genera based on Amino Acid Identity values calculated from whole genome sequences.</title>
        <authorList>
            <person name="Nicholson A.C."/>
            <person name="Gulvik C.A."/>
            <person name="Whitney A.M."/>
            <person name="Humrighouse B.W."/>
            <person name="Bell M."/>
            <person name="Holmes B."/>
            <person name="Steigerwalt A."/>
            <person name="Villarma A."/>
            <person name="Sheth M."/>
            <person name="Batra D."/>
            <person name="Pryor J."/>
            <person name="Bernardet J.-F."/>
            <person name="Hugo C."/>
            <person name="Kampfer P."/>
            <person name="Newman J."/>
            <person name="Mcquiston J.R."/>
        </authorList>
    </citation>
    <scope>NUCLEOTIDE SEQUENCE [LARGE SCALE GENOMIC DNA]</scope>
    <source>
        <strain evidence="1 2">G0211</strain>
    </source>
</reference>
<name>A0A3G6N3E5_9FLAO</name>
<dbReference type="GO" id="GO:0004519">
    <property type="term" value="F:endonuclease activity"/>
    <property type="evidence" value="ECO:0007669"/>
    <property type="project" value="InterPro"/>
</dbReference>
<sequence>MVAIIIFASKKVYIRFIGTHKDYDKIDASNI</sequence>
<dbReference type="EMBL" id="CP033928">
    <property type="protein sequence ID" value="AZA62274.1"/>
    <property type="molecule type" value="Genomic_DNA"/>
</dbReference>
<dbReference type="GO" id="GO:0003723">
    <property type="term" value="F:RNA binding"/>
    <property type="evidence" value="ECO:0007669"/>
    <property type="project" value="InterPro"/>
</dbReference>
<organism evidence="1 2">
    <name type="scientific">Chryseobacterium indoltheticum</name>
    <dbReference type="NCBI Taxonomy" id="254"/>
    <lineage>
        <taxon>Bacteria</taxon>
        <taxon>Pseudomonadati</taxon>
        <taxon>Bacteroidota</taxon>
        <taxon>Flavobacteriia</taxon>
        <taxon>Flavobacteriales</taxon>
        <taxon>Weeksellaceae</taxon>
        <taxon>Chryseobacterium group</taxon>
        <taxon>Chryseobacterium</taxon>
    </lineage>
</organism>
<protein>
    <recommendedName>
        <fullName evidence="3">Type II toxin-antitoxin system HigB family toxin</fullName>
    </recommendedName>
</protein>
<evidence type="ECO:0000313" key="1">
    <source>
        <dbReference type="EMBL" id="AZA62274.1"/>
    </source>
</evidence>
<gene>
    <name evidence="1" type="ORF">EG340_15070</name>
</gene>
<dbReference type="Proteomes" id="UP000269076">
    <property type="component" value="Chromosome"/>
</dbReference>
<dbReference type="AlphaFoldDB" id="A0A3G6N3E5"/>
<evidence type="ECO:0008006" key="3">
    <source>
        <dbReference type="Google" id="ProtNLM"/>
    </source>
</evidence>
<accession>A0A3G6N3E5</accession>